<evidence type="ECO:0000259" key="12">
    <source>
        <dbReference type="Pfam" id="PF01180"/>
    </source>
</evidence>
<dbReference type="InterPro" id="IPR013785">
    <property type="entry name" value="Aldolase_TIM"/>
</dbReference>
<comment type="subcellular location">
    <subcellularLocation>
        <location evidence="11">Cell membrane</location>
        <topology evidence="11">Peripheral membrane protein</topology>
    </subcellularLocation>
    <subcellularLocation>
        <location evidence="2">Membrane</location>
    </subcellularLocation>
</comment>
<dbReference type="Pfam" id="PF01180">
    <property type="entry name" value="DHO_dh"/>
    <property type="match status" value="1"/>
</dbReference>
<feature type="binding site" evidence="11">
    <location>
        <position position="170"/>
    </location>
    <ligand>
        <name>FMN</name>
        <dbReference type="ChEBI" id="CHEBI:58210"/>
    </ligand>
</feature>
<sequence>MNIAYRWARPFLFRMDPERAHSLSIRALQTGLVPGAEPPLDNRLKTRLAGICFPNPLGLAAGYDKNAQVPDAMLRLGFGFVEVGTVTPLPQDGNPKPRIFRLPESGAIINRLGFNNEGHAEALARLTRRKHKGGIVGVNIGANKDSANRIDDYVAGVHCFAAIASYMTVNISSPNTPGLRSLQKGDELLELLSAVMAARDGAAALNALKPCPIFLKVAPDLSLDEISAISGALKKYKLDGLIVSNTTLSRRGVEGREHALEAGGLSGRPLITGSSFALAAFRKEMGPDFPLIGAGGVESARTALAKMEAGADLVQLYTSLVYNGPRLPLRILNGMIHYLDRCGAPNLQRIRDTRVDEILERGPPPAE</sequence>
<feature type="binding site" evidence="11">
    <location>
        <begin position="317"/>
        <end position="318"/>
    </location>
    <ligand>
        <name>FMN</name>
        <dbReference type="ChEBI" id="CHEBI:58210"/>
    </ligand>
</feature>
<dbReference type="InterPro" id="IPR005720">
    <property type="entry name" value="Dihydroorotate_DH_cat"/>
</dbReference>
<reference evidence="13 14" key="1">
    <citation type="submission" date="2019-08" db="EMBL/GenBank/DDBJ databases">
        <title>Aureimonas fodiniaquatilis sp. nov., isolated from a coal mine wastewater.</title>
        <authorList>
            <person name="Kim W."/>
        </authorList>
    </citation>
    <scope>NUCLEOTIDE SEQUENCE [LARGE SCALE GENOMIC DNA]</scope>
    <source>
        <strain evidence="13 14">CAU 1482</strain>
    </source>
</reference>
<comment type="catalytic activity">
    <reaction evidence="10 11">
        <text>(S)-dihydroorotate + a quinone = orotate + a quinol</text>
        <dbReference type="Rhea" id="RHEA:30187"/>
        <dbReference type="ChEBI" id="CHEBI:24646"/>
        <dbReference type="ChEBI" id="CHEBI:30839"/>
        <dbReference type="ChEBI" id="CHEBI:30864"/>
        <dbReference type="ChEBI" id="CHEBI:132124"/>
        <dbReference type="EC" id="1.3.5.2"/>
    </reaction>
</comment>
<feature type="active site" description="Nucleophile" evidence="11">
    <location>
        <position position="173"/>
    </location>
</feature>
<evidence type="ECO:0000256" key="10">
    <source>
        <dbReference type="ARBA" id="ARBA00048639"/>
    </source>
</evidence>
<evidence type="ECO:0000256" key="9">
    <source>
        <dbReference type="ARBA" id="ARBA00023136"/>
    </source>
</evidence>
<keyword evidence="8 11" id="KW-0560">Oxidoreductase</keyword>
<gene>
    <name evidence="11" type="primary">pyrD</name>
    <name evidence="13" type="ORF">FPY71_10680</name>
</gene>
<dbReference type="AlphaFoldDB" id="A0A5B0DWS8"/>
<dbReference type="GO" id="GO:0106430">
    <property type="term" value="F:dihydroorotate dehydrogenase (quinone) activity"/>
    <property type="evidence" value="ECO:0007669"/>
    <property type="project" value="UniProtKB-EC"/>
</dbReference>
<dbReference type="SUPFAM" id="SSF51395">
    <property type="entry name" value="FMN-linked oxidoreductases"/>
    <property type="match status" value="1"/>
</dbReference>
<comment type="function">
    <text evidence="1 11">Catalyzes the conversion of dihydroorotate to orotate with quinone as electron acceptor.</text>
</comment>
<dbReference type="PANTHER" id="PTHR48109:SF4">
    <property type="entry name" value="DIHYDROOROTATE DEHYDROGENASE (QUINONE), MITOCHONDRIAL"/>
    <property type="match status" value="1"/>
</dbReference>
<feature type="binding site" evidence="11">
    <location>
        <position position="296"/>
    </location>
    <ligand>
        <name>FMN</name>
        <dbReference type="ChEBI" id="CHEBI:58210"/>
    </ligand>
</feature>
<keyword evidence="6 11" id="KW-0288">FMN</keyword>
<feature type="binding site" evidence="11">
    <location>
        <position position="170"/>
    </location>
    <ligand>
        <name>substrate</name>
    </ligand>
</feature>
<feature type="binding site" evidence="11">
    <location>
        <position position="175"/>
    </location>
    <ligand>
        <name>substrate</name>
    </ligand>
</feature>
<dbReference type="GO" id="GO:0005886">
    <property type="term" value="C:plasma membrane"/>
    <property type="evidence" value="ECO:0007669"/>
    <property type="project" value="UniProtKB-SubCell"/>
</dbReference>
<dbReference type="HAMAP" id="MF_00225">
    <property type="entry name" value="DHO_dh_type2"/>
    <property type="match status" value="1"/>
</dbReference>
<dbReference type="CDD" id="cd04738">
    <property type="entry name" value="DHOD_2_like"/>
    <property type="match status" value="1"/>
</dbReference>
<protein>
    <recommendedName>
        <fullName evidence="11">Dihydroorotate dehydrogenase (quinone)</fullName>
        <ecNumber evidence="11">1.3.5.2</ecNumber>
    </recommendedName>
    <alternativeName>
        <fullName evidence="11">DHOdehase</fullName>
        <shortName evidence="11">DHOD</shortName>
        <shortName evidence="11">DHODase</shortName>
    </alternativeName>
    <alternativeName>
        <fullName evidence="11">Dihydroorotate oxidase</fullName>
    </alternativeName>
</protein>
<feature type="binding site" evidence="11">
    <location>
        <position position="267"/>
    </location>
    <ligand>
        <name>FMN</name>
        <dbReference type="ChEBI" id="CHEBI:58210"/>
    </ligand>
</feature>
<dbReference type="EMBL" id="VTWH01000002">
    <property type="protein sequence ID" value="KAA0970923.1"/>
    <property type="molecule type" value="Genomic_DNA"/>
</dbReference>
<keyword evidence="11" id="KW-1003">Cell membrane</keyword>
<keyword evidence="5 11" id="KW-0285">Flavoprotein</keyword>
<evidence type="ECO:0000313" key="13">
    <source>
        <dbReference type="EMBL" id="KAA0970923.1"/>
    </source>
</evidence>
<feature type="binding site" evidence="11">
    <location>
        <begin position="110"/>
        <end position="114"/>
    </location>
    <ligand>
        <name>substrate</name>
    </ligand>
</feature>
<dbReference type="NCBIfam" id="TIGR01036">
    <property type="entry name" value="pyrD_sub2"/>
    <property type="match status" value="1"/>
</dbReference>
<name>A0A5B0DWS8_9HYPH</name>
<comment type="caution">
    <text evidence="13">The sequence shown here is derived from an EMBL/GenBank/DDBJ whole genome shotgun (WGS) entry which is preliminary data.</text>
</comment>
<evidence type="ECO:0000256" key="8">
    <source>
        <dbReference type="ARBA" id="ARBA00023002"/>
    </source>
</evidence>
<comment type="subunit">
    <text evidence="11">Monomer.</text>
</comment>
<evidence type="ECO:0000256" key="7">
    <source>
        <dbReference type="ARBA" id="ARBA00022975"/>
    </source>
</evidence>
<evidence type="ECO:0000256" key="1">
    <source>
        <dbReference type="ARBA" id="ARBA00003125"/>
    </source>
</evidence>
<dbReference type="GO" id="GO:0044205">
    <property type="term" value="P:'de novo' UMP biosynthetic process"/>
    <property type="evidence" value="ECO:0007669"/>
    <property type="project" value="UniProtKB-UniRule"/>
</dbReference>
<feature type="binding site" evidence="11">
    <location>
        <begin position="61"/>
        <end position="65"/>
    </location>
    <ligand>
        <name>FMN</name>
        <dbReference type="ChEBI" id="CHEBI:58210"/>
    </ligand>
</feature>
<evidence type="ECO:0000256" key="5">
    <source>
        <dbReference type="ARBA" id="ARBA00022630"/>
    </source>
</evidence>
<dbReference type="PANTHER" id="PTHR48109">
    <property type="entry name" value="DIHYDROOROTATE DEHYDROGENASE (QUINONE), MITOCHONDRIAL-RELATED"/>
    <property type="match status" value="1"/>
</dbReference>
<keyword evidence="7 11" id="KW-0665">Pyrimidine biosynthesis</keyword>
<keyword evidence="9 11" id="KW-0472">Membrane</keyword>
<feature type="domain" description="Dihydroorotate dehydrogenase catalytic" evidence="12">
    <location>
        <begin position="44"/>
        <end position="338"/>
    </location>
</feature>
<comment type="cofactor">
    <cofactor evidence="11">
        <name>FMN</name>
        <dbReference type="ChEBI" id="CHEBI:58210"/>
    </cofactor>
    <text evidence="11">Binds 1 FMN per subunit.</text>
</comment>
<organism evidence="13 14">
    <name type="scientific">Aureimonas fodinaquatilis</name>
    <dbReference type="NCBI Taxonomy" id="2565783"/>
    <lineage>
        <taxon>Bacteria</taxon>
        <taxon>Pseudomonadati</taxon>
        <taxon>Pseudomonadota</taxon>
        <taxon>Alphaproteobacteria</taxon>
        <taxon>Hyphomicrobiales</taxon>
        <taxon>Aurantimonadaceae</taxon>
        <taxon>Aureimonas</taxon>
    </lineage>
</organism>
<feature type="binding site" evidence="11">
    <location>
        <begin position="245"/>
        <end position="246"/>
    </location>
    <ligand>
        <name>substrate</name>
    </ligand>
</feature>
<dbReference type="EC" id="1.3.5.2" evidence="11"/>
<dbReference type="Gene3D" id="3.20.20.70">
    <property type="entry name" value="Aldolase class I"/>
    <property type="match status" value="1"/>
</dbReference>
<dbReference type="Proteomes" id="UP000324738">
    <property type="component" value="Unassembled WGS sequence"/>
</dbReference>
<dbReference type="GO" id="GO:0006207">
    <property type="term" value="P:'de novo' pyrimidine nucleobase biosynthetic process"/>
    <property type="evidence" value="ECO:0007669"/>
    <property type="project" value="UniProtKB-UniRule"/>
</dbReference>
<keyword evidence="14" id="KW-1185">Reference proteome</keyword>
<dbReference type="OrthoDB" id="9802377at2"/>
<dbReference type="UniPathway" id="UPA00070">
    <property type="reaction ID" value="UER00946"/>
</dbReference>
<dbReference type="InterPro" id="IPR001295">
    <property type="entry name" value="Dihydroorotate_DH_CS"/>
</dbReference>
<evidence type="ECO:0000313" key="14">
    <source>
        <dbReference type="Proteomes" id="UP000324738"/>
    </source>
</evidence>
<dbReference type="NCBIfam" id="NF003652">
    <property type="entry name" value="PRK05286.2-5"/>
    <property type="match status" value="1"/>
</dbReference>
<feature type="binding site" evidence="11">
    <location>
        <position position="85"/>
    </location>
    <ligand>
        <name>FMN</name>
        <dbReference type="ChEBI" id="CHEBI:58210"/>
    </ligand>
</feature>
<dbReference type="GO" id="GO:0005737">
    <property type="term" value="C:cytoplasm"/>
    <property type="evidence" value="ECO:0007669"/>
    <property type="project" value="InterPro"/>
</dbReference>
<evidence type="ECO:0000256" key="11">
    <source>
        <dbReference type="HAMAP-Rule" id="MF_00225"/>
    </source>
</evidence>
<evidence type="ECO:0000256" key="4">
    <source>
        <dbReference type="ARBA" id="ARBA00005359"/>
    </source>
</evidence>
<feature type="binding site" evidence="11">
    <location>
        <position position="65"/>
    </location>
    <ligand>
        <name>substrate</name>
    </ligand>
</feature>
<dbReference type="InterPro" id="IPR005719">
    <property type="entry name" value="Dihydroorotate_DH_2"/>
</dbReference>
<evidence type="ECO:0000256" key="3">
    <source>
        <dbReference type="ARBA" id="ARBA00005161"/>
    </source>
</evidence>
<dbReference type="InterPro" id="IPR050074">
    <property type="entry name" value="DHO_dehydrogenase"/>
</dbReference>
<comment type="similarity">
    <text evidence="4 11">Belongs to the dihydroorotate dehydrogenase family. Type 2 subfamily.</text>
</comment>
<feature type="binding site" evidence="11">
    <location>
        <position position="244"/>
    </location>
    <ligand>
        <name>FMN</name>
        <dbReference type="ChEBI" id="CHEBI:58210"/>
    </ligand>
</feature>
<dbReference type="RefSeq" id="WP_149300235.1">
    <property type="nucleotide sequence ID" value="NZ_VTWH01000002.1"/>
</dbReference>
<dbReference type="PROSITE" id="PS00912">
    <property type="entry name" value="DHODEHASE_2"/>
    <property type="match status" value="1"/>
</dbReference>
<feature type="binding site" evidence="11">
    <location>
        <position position="216"/>
    </location>
    <ligand>
        <name>FMN</name>
        <dbReference type="ChEBI" id="CHEBI:58210"/>
    </ligand>
</feature>
<accession>A0A5B0DWS8</accession>
<comment type="pathway">
    <text evidence="3 11">Pyrimidine metabolism; UMP biosynthesis via de novo pathway; orotate from (S)-dihydroorotate (quinone route): step 1/1.</text>
</comment>
<evidence type="ECO:0000256" key="6">
    <source>
        <dbReference type="ARBA" id="ARBA00022643"/>
    </source>
</evidence>
<evidence type="ECO:0000256" key="2">
    <source>
        <dbReference type="ARBA" id="ARBA00004370"/>
    </source>
</evidence>
<feature type="binding site" evidence="11">
    <location>
        <position position="139"/>
    </location>
    <ligand>
        <name>FMN</name>
        <dbReference type="ChEBI" id="CHEBI:58210"/>
    </ligand>
</feature>
<dbReference type="NCBIfam" id="NF003645">
    <property type="entry name" value="PRK05286.1-2"/>
    <property type="match status" value="1"/>
</dbReference>
<dbReference type="PROSITE" id="PS00911">
    <property type="entry name" value="DHODEHASE_1"/>
    <property type="match status" value="1"/>
</dbReference>
<proteinExistence type="inferred from homology"/>